<comment type="similarity">
    <text evidence="15">Belongs to the ubiquitin-conjugating enzyme family.</text>
</comment>
<dbReference type="Gramene" id="Ma04_t33280.1">
    <property type="protein sequence ID" value="Ma04_p33280.1"/>
    <property type="gene ID" value="Ma04_g33280"/>
</dbReference>
<dbReference type="Pfam" id="PF00179">
    <property type="entry name" value="UQ_con"/>
    <property type="match status" value="1"/>
</dbReference>
<reference evidence="19" key="2">
    <citation type="submission" date="2021-05" db="UniProtKB">
        <authorList>
            <consortium name="EnsemblPlants"/>
        </authorList>
    </citation>
    <scope>IDENTIFICATION</scope>
    <source>
        <strain evidence="19">subsp. malaccensis</strain>
    </source>
</reference>
<protein>
    <recommendedName>
        <fullName evidence="9">Ubiquitin-conjugating enzyme E2 H</fullName>
    </recommendedName>
    <alternativeName>
        <fullName evidence="12">(E3-independent) E2 ubiquitin-conjugating enzyme H</fullName>
    </alternativeName>
    <alternativeName>
        <fullName evidence="10">E2 ubiquitin-conjugating enzyme H</fullName>
    </alternativeName>
    <alternativeName>
        <fullName evidence="13">Ubiquitin carrier protein H</fullName>
    </alternativeName>
    <alternativeName>
        <fullName evidence="11">Ubiquitin-protein ligase H</fullName>
    </alternativeName>
</protein>
<dbReference type="GO" id="GO:0005524">
    <property type="term" value="F:ATP binding"/>
    <property type="evidence" value="ECO:0007669"/>
    <property type="project" value="UniProtKB-UniRule"/>
</dbReference>
<keyword evidence="1" id="KW-0808">Transferase</keyword>
<dbReference type="AlphaFoldDB" id="A0A804IWQ7"/>
<evidence type="ECO:0000256" key="6">
    <source>
        <dbReference type="ARBA" id="ARBA00022990"/>
    </source>
</evidence>
<evidence type="ECO:0000256" key="16">
    <source>
        <dbReference type="SAM" id="MobiDB-lite"/>
    </source>
</evidence>
<evidence type="ECO:0000256" key="11">
    <source>
        <dbReference type="ARBA" id="ARBA00077502"/>
    </source>
</evidence>
<dbReference type="EMBL" id="HG996469">
    <property type="protein sequence ID" value="CAG1844137.1"/>
    <property type="molecule type" value="Genomic_DNA"/>
</dbReference>
<dbReference type="OrthoDB" id="269518at2759"/>
<evidence type="ECO:0000313" key="20">
    <source>
        <dbReference type="Proteomes" id="UP000012960"/>
    </source>
</evidence>
<gene>
    <name evidence="18" type="ORF">GSMUA_139320.1</name>
</gene>
<sequence length="171" mass="19988">MSATTNRRQKDITKLMMKDYKVEMETDDSKKFFVYLHGPKESLYEGGVWKLRVELPDEYPFKSPSIYFVNNIFHPNVDDESGELCVNVFHEDWSPMIDLLTVFENYITQFLLTPNPLNPLNEEAAELMITDHSAYEQKVKEHCQKYAKPADVGVSEDKMLSKEESDRNDEH</sequence>
<evidence type="ECO:0000256" key="13">
    <source>
        <dbReference type="ARBA" id="ARBA00082119"/>
    </source>
</evidence>
<comment type="subunit">
    <text evidence="8">Interacts with MAEA and WDR26, components of the CTLH complex that contains GID4, RANBP9 and/or RANBP10, MKLN1, MAEA, RMND5A (or alternatively its paralog RMND5B), GID8, ARMC8, WDR26 and YPEL5.</text>
</comment>
<dbReference type="OMA" id="EMSEVEH"/>
<dbReference type="Proteomes" id="UP000012960">
    <property type="component" value="Unplaced"/>
</dbReference>
<dbReference type="PROSITE" id="PS00183">
    <property type="entry name" value="UBC_1"/>
    <property type="match status" value="1"/>
</dbReference>
<keyword evidence="4 15" id="KW-0067">ATP-binding</keyword>
<dbReference type="PANTHER" id="PTHR24068">
    <property type="entry name" value="UBIQUITIN-CONJUGATING ENZYME E2"/>
    <property type="match status" value="1"/>
</dbReference>
<organism evidence="19 20">
    <name type="scientific">Musa acuminata subsp. malaccensis</name>
    <name type="common">Wild banana</name>
    <name type="synonym">Musa malaccensis</name>
    <dbReference type="NCBI Taxonomy" id="214687"/>
    <lineage>
        <taxon>Eukaryota</taxon>
        <taxon>Viridiplantae</taxon>
        <taxon>Streptophyta</taxon>
        <taxon>Embryophyta</taxon>
        <taxon>Tracheophyta</taxon>
        <taxon>Spermatophyta</taxon>
        <taxon>Magnoliopsida</taxon>
        <taxon>Liliopsida</taxon>
        <taxon>Zingiberales</taxon>
        <taxon>Musaceae</taxon>
        <taxon>Musa</taxon>
    </lineage>
</organism>
<dbReference type="GO" id="GO:0005634">
    <property type="term" value="C:nucleus"/>
    <property type="evidence" value="ECO:0000318"/>
    <property type="project" value="GO_Central"/>
</dbReference>
<dbReference type="GO" id="GO:0061631">
    <property type="term" value="F:ubiquitin conjugating enzyme activity"/>
    <property type="evidence" value="ECO:0000318"/>
    <property type="project" value="GO_Central"/>
</dbReference>
<evidence type="ECO:0000256" key="5">
    <source>
        <dbReference type="ARBA" id="ARBA00022843"/>
    </source>
</evidence>
<keyword evidence="20" id="KW-1185">Reference proteome</keyword>
<evidence type="ECO:0000256" key="15">
    <source>
        <dbReference type="RuleBase" id="RU362109"/>
    </source>
</evidence>
<evidence type="ECO:0000259" key="17">
    <source>
        <dbReference type="PROSITE" id="PS50127"/>
    </source>
</evidence>
<evidence type="ECO:0000256" key="3">
    <source>
        <dbReference type="ARBA" id="ARBA00022786"/>
    </source>
</evidence>
<dbReference type="GO" id="GO:0000209">
    <property type="term" value="P:protein polyubiquitination"/>
    <property type="evidence" value="ECO:0000318"/>
    <property type="project" value="GO_Central"/>
</dbReference>
<feature type="domain" description="UBC core" evidence="17">
    <location>
        <begin position="3"/>
        <end position="148"/>
    </location>
</feature>
<feature type="active site" description="Glycyl thioester intermediate" evidence="14">
    <location>
        <position position="85"/>
    </location>
</feature>
<dbReference type="InterPro" id="IPR023313">
    <property type="entry name" value="UBQ-conjugating_AS"/>
</dbReference>
<feature type="compositionally biased region" description="Basic and acidic residues" evidence="16">
    <location>
        <begin position="155"/>
        <end position="171"/>
    </location>
</feature>
<evidence type="ECO:0000313" key="19">
    <source>
        <dbReference type="EnsemblPlants" id="Ma04_p33280.1"/>
    </source>
</evidence>
<evidence type="ECO:0000256" key="9">
    <source>
        <dbReference type="ARBA" id="ARBA00072436"/>
    </source>
</evidence>
<evidence type="ECO:0000256" key="2">
    <source>
        <dbReference type="ARBA" id="ARBA00022741"/>
    </source>
</evidence>
<keyword evidence="2 15" id="KW-0547">Nucleotide-binding</keyword>
<dbReference type="InterPro" id="IPR016135">
    <property type="entry name" value="UBQ-conjugating_enzyme/RWD"/>
</dbReference>
<evidence type="ECO:0000256" key="10">
    <source>
        <dbReference type="ARBA" id="ARBA00076312"/>
    </source>
</evidence>
<dbReference type="SUPFAM" id="SSF54495">
    <property type="entry name" value="UBC-like"/>
    <property type="match status" value="1"/>
</dbReference>
<dbReference type="PROSITE" id="PS50127">
    <property type="entry name" value="UBC_2"/>
    <property type="match status" value="1"/>
</dbReference>
<evidence type="ECO:0000256" key="1">
    <source>
        <dbReference type="ARBA" id="ARBA00022679"/>
    </source>
</evidence>
<evidence type="ECO:0000256" key="7">
    <source>
        <dbReference type="ARBA" id="ARBA00060202"/>
    </source>
</evidence>
<feature type="region of interest" description="Disordered" evidence="16">
    <location>
        <begin position="148"/>
        <end position="171"/>
    </location>
</feature>
<keyword evidence="3 15" id="KW-0833">Ubl conjugation pathway</keyword>
<evidence type="ECO:0000313" key="18">
    <source>
        <dbReference type="EMBL" id="CAG1844137.1"/>
    </source>
</evidence>
<evidence type="ECO:0000256" key="4">
    <source>
        <dbReference type="ARBA" id="ARBA00022840"/>
    </source>
</evidence>
<comment type="function">
    <text evidence="7">Accepts ubiquitin from the E1 complex and catalyzes its covalent attachment to other proteins. E2 ubiquitin conjugating enzyme that transfers ubiquitin to MAEA, a core component of the CTLH E3 ubiquitin-protein ligase complex. In vitro catalyzes 'Lys-11'- and 'Lys-48'-linked polyubiquitination. Capable, in vitro, to ubiquitinate histone H2A.</text>
</comment>
<keyword evidence="6" id="KW-0007">Acetylation</keyword>
<dbReference type="GO" id="GO:0006511">
    <property type="term" value="P:ubiquitin-dependent protein catabolic process"/>
    <property type="evidence" value="ECO:0000318"/>
    <property type="project" value="GO_Central"/>
</dbReference>
<proteinExistence type="inferred from homology"/>
<evidence type="ECO:0000256" key="14">
    <source>
        <dbReference type="PROSITE-ProRule" id="PRU10133"/>
    </source>
</evidence>
<keyword evidence="5" id="KW-0832">Ubl conjugation</keyword>
<dbReference type="SMART" id="SM00212">
    <property type="entry name" value="UBCc"/>
    <property type="match status" value="1"/>
</dbReference>
<evidence type="ECO:0000256" key="12">
    <source>
        <dbReference type="ARBA" id="ARBA00078369"/>
    </source>
</evidence>
<evidence type="ECO:0000256" key="8">
    <source>
        <dbReference type="ARBA" id="ARBA00063081"/>
    </source>
</evidence>
<reference evidence="18" key="1">
    <citation type="submission" date="2021-03" db="EMBL/GenBank/DDBJ databases">
        <authorList>
            <consortium name="Genoscope - CEA"/>
            <person name="William W."/>
        </authorList>
    </citation>
    <scope>NUCLEOTIDE SEQUENCE</scope>
    <source>
        <strain evidence="18">Doubled-haploid Pahang</strain>
    </source>
</reference>
<name>A0A804IWQ7_MUSAM</name>
<dbReference type="Gene3D" id="3.10.110.10">
    <property type="entry name" value="Ubiquitin Conjugating Enzyme"/>
    <property type="match status" value="1"/>
</dbReference>
<dbReference type="FunFam" id="3.10.110.10:FF:000078">
    <property type="entry name" value="ubiquitin-conjugating enzyme E2 H isoform X2"/>
    <property type="match status" value="1"/>
</dbReference>
<dbReference type="EnsemblPlants" id="Ma04_t33280.1">
    <property type="protein sequence ID" value="Ma04_p33280.1"/>
    <property type="gene ID" value="Ma04_g33280"/>
</dbReference>
<dbReference type="InterPro" id="IPR000608">
    <property type="entry name" value="UBC"/>
</dbReference>
<accession>A0A804IWQ7</accession>